<sequence length="137" mass="15847">MAVADVHQLLCLFSLPFYYLYGMRVRKKETLFYLQGRVSNHPSLVPFVFFFSMEKSRSFPEYSSSYSGGGFRCMDDRSNSYSFNGPTNKVTSSDPEMKRKKRVASYNLFTVEGKVKSSVRGSFKWIKTKFSEIRYGA</sequence>
<dbReference type="Pfam" id="PF12023">
    <property type="entry name" value="DUF3511"/>
    <property type="match status" value="1"/>
</dbReference>
<reference evidence="1 2" key="1">
    <citation type="journal article" date="2019" name="Nat. Plants">
        <title>Stout camphor tree genome fills gaps in understanding of flowering plant genome evolution.</title>
        <authorList>
            <person name="Chaw S.M."/>
            <person name="Liu Y.C."/>
            <person name="Wu Y.W."/>
            <person name="Wang H.Y."/>
            <person name="Lin C.I."/>
            <person name="Wu C.S."/>
            <person name="Ke H.M."/>
            <person name="Chang L.Y."/>
            <person name="Hsu C.Y."/>
            <person name="Yang H.T."/>
            <person name="Sudianto E."/>
            <person name="Hsu M.H."/>
            <person name="Wu K.P."/>
            <person name="Wang L.N."/>
            <person name="Leebens-Mack J.H."/>
            <person name="Tsai I.J."/>
        </authorList>
    </citation>
    <scope>NUCLEOTIDE SEQUENCE [LARGE SCALE GENOMIC DNA]</scope>
    <source>
        <strain evidence="2">cv. Chaw 1501</strain>
        <tissue evidence="1">Young leaves</tissue>
    </source>
</reference>
<dbReference type="EMBL" id="QPKB01000002">
    <property type="protein sequence ID" value="RWR77561.1"/>
    <property type="molecule type" value="Genomic_DNA"/>
</dbReference>
<proteinExistence type="predicted"/>
<protein>
    <submittedName>
        <fullName evidence="1">Mediator of RNA polymerase II transcription subunit 8</fullName>
    </submittedName>
</protein>
<evidence type="ECO:0000313" key="2">
    <source>
        <dbReference type="Proteomes" id="UP000283530"/>
    </source>
</evidence>
<dbReference type="PANTHER" id="PTHR33193:SF7">
    <property type="entry name" value="OS06G0686600 PROTEIN"/>
    <property type="match status" value="1"/>
</dbReference>
<organism evidence="1 2">
    <name type="scientific">Cinnamomum micranthum f. kanehirae</name>
    <dbReference type="NCBI Taxonomy" id="337451"/>
    <lineage>
        <taxon>Eukaryota</taxon>
        <taxon>Viridiplantae</taxon>
        <taxon>Streptophyta</taxon>
        <taxon>Embryophyta</taxon>
        <taxon>Tracheophyta</taxon>
        <taxon>Spermatophyta</taxon>
        <taxon>Magnoliopsida</taxon>
        <taxon>Magnoliidae</taxon>
        <taxon>Laurales</taxon>
        <taxon>Lauraceae</taxon>
        <taxon>Cinnamomum</taxon>
    </lineage>
</organism>
<name>A0A3S3Q2Q4_9MAGN</name>
<dbReference type="Proteomes" id="UP000283530">
    <property type="component" value="Unassembled WGS sequence"/>
</dbReference>
<dbReference type="OrthoDB" id="1677478at2759"/>
<dbReference type="AlphaFoldDB" id="A0A3S3Q2Q4"/>
<comment type="caution">
    <text evidence="1">The sequence shown here is derived from an EMBL/GenBank/DDBJ whole genome shotgun (WGS) entry which is preliminary data.</text>
</comment>
<gene>
    <name evidence="1" type="ORF">CKAN_00605200</name>
</gene>
<dbReference type="PANTHER" id="PTHR33193">
    <property type="entry name" value="DOMAIN PROTEIN, PUTATIVE (DUF3511)-RELATED"/>
    <property type="match status" value="1"/>
</dbReference>
<evidence type="ECO:0000313" key="1">
    <source>
        <dbReference type="EMBL" id="RWR77561.1"/>
    </source>
</evidence>
<dbReference type="InterPro" id="IPR021899">
    <property type="entry name" value="DUF3511"/>
</dbReference>
<accession>A0A3S3Q2Q4</accession>
<keyword evidence="2" id="KW-1185">Reference proteome</keyword>